<dbReference type="GO" id="GO:0005524">
    <property type="term" value="F:ATP binding"/>
    <property type="evidence" value="ECO:0007669"/>
    <property type="project" value="UniProtKB-KW"/>
</dbReference>
<dbReference type="InterPro" id="IPR058031">
    <property type="entry name" value="AAA_lid_NorR"/>
</dbReference>
<evidence type="ECO:0000256" key="5">
    <source>
        <dbReference type="ARBA" id="ARBA00023125"/>
    </source>
</evidence>
<dbReference type="Gene3D" id="1.10.8.60">
    <property type="match status" value="1"/>
</dbReference>
<dbReference type="Gene3D" id="1.10.10.60">
    <property type="entry name" value="Homeodomain-like"/>
    <property type="match status" value="1"/>
</dbReference>
<dbReference type="SMART" id="SM00448">
    <property type="entry name" value="REC"/>
    <property type="match status" value="1"/>
</dbReference>
<dbReference type="PROSITE" id="PS50110">
    <property type="entry name" value="RESPONSE_REGULATORY"/>
    <property type="match status" value="1"/>
</dbReference>
<proteinExistence type="predicted"/>
<dbReference type="CDD" id="cd00009">
    <property type="entry name" value="AAA"/>
    <property type="match status" value="1"/>
</dbReference>
<evidence type="ECO:0000256" key="4">
    <source>
        <dbReference type="ARBA" id="ARBA00023012"/>
    </source>
</evidence>
<evidence type="ECO:0000256" key="6">
    <source>
        <dbReference type="ARBA" id="ARBA00023159"/>
    </source>
</evidence>
<keyword evidence="6" id="KW-0010">Activator</keyword>
<sequence>MSRVLIIDDEESICWGLARLCEQMSLEHETASSAERGLELAEAASFDVIIMDVRLPGIDGLSAIEQFHKRFGKVPIIIITAFGDLDTAIGAIQKGAFEYIVKPFELEVVKSTIGQAIVANSLQDYSEPSQDLAEPSGEPEIGLVGSSAVMQEVFKQIALTTTSDAPVLITGESGTGKELTARSIHRFGSRSSGPFVAVNIAALSPSLVESELFGHVEGAFTGANSKRVGLVEQANGGSLFLDEIAEVSLDIQVKLLRVLDQGEVVPVGSNTAVKTDFRLISATHQDLLAQINHGEFRHDLLYRLRTFEVRLPPLRDRKDDIPELVEHFLRKSATADSVSPTPDFLDALKDRQWPGNVRELQSVVERAAAFSKSGFLSAEHLVSQDEKAFVAPENDSLETKIQTLVREWTRKNWNDSRIELLYEELISVIDPAILPTAFKLGDNQYSAASRRLGIHRTTLKKKLDEMQGDD</sequence>
<dbReference type="SMART" id="SM00382">
    <property type="entry name" value="AAA"/>
    <property type="match status" value="1"/>
</dbReference>
<keyword evidence="5" id="KW-0238">DNA-binding</keyword>
<dbReference type="Gene3D" id="3.40.50.300">
    <property type="entry name" value="P-loop containing nucleotide triphosphate hydrolases"/>
    <property type="match status" value="1"/>
</dbReference>
<dbReference type="GO" id="GO:0003677">
    <property type="term" value="F:DNA binding"/>
    <property type="evidence" value="ECO:0007669"/>
    <property type="project" value="UniProtKB-KW"/>
</dbReference>
<evidence type="ECO:0000313" key="14">
    <source>
        <dbReference type="Proteomes" id="UP000322214"/>
    </source>
</evidence>
<dbReference type="InterPro" id="IPR003593">
    <property type="entry name" value="AAA+_ATPase"/>
</dbReference>
<keyword evidence="14" id="KW-1185">Reference proteome</keyword>
<dbReference type="InterPro" id="IPR011006">
    <property type="entry name" value="CheY-like_superfamily"/>
</dbReference>
<dbReference type="Proteomes" id="UP000322214">
    <property type="component" value="Chromosome"/>
</dbReference>
<dbReference type="InterPro" id="IPR025943">
    <property type="entry name" value="Sigma_54_int_dom_ATP-bd_2"/>
</dbReference>
<dbReference type="InterPro" id="IPR001789">
    <property type="entry name" value="Sig_transdc_resp-reg_receiver"/>
</dbReference>
<dbReference type="Pfam" id="PF00072">
    <property type="entry name" value="Response_reg"/>
    <property type="match status" value="1"/>
</dbReference>
<dbReference type="RefSeq" id="WP_075086520.1">
    <property type="nucleotide sequence ID" value="NZ_CP042912.1"/>
</dbReference>
<keyword evidence="4" id="KW-0902">Two-component regulatory system</keyword>
<evidence type="ECO:0000256" key="7">
    <source>
        <dbReference type="ARBA" id="ARBA00023231"/>
    </source>
</evidence>
<dbReference type="EMBL" id="CP042912">
    <property type="protein sequence ID" value="QEG22454.1"/>
    <property type="molecule type" value="Genomic_DNA"/>
</dbReference>
<dbReference type="PROSITE" id="PS50045">
    <property type="entry name" value="SIGMA54_INTERACT_4"/>
    <property type="match status" value="1"/>
</dbReference>
<feature type="modified residue" description="4-aspartylphosphate" evidence="10">
    <location>
        <position position="52"/>
    </location>
</feature>
<dbReference type="Gene3D" id="3.40.50.2300">
    <property type="match status" value="1"/>
</dbReference>
<dbReference type="AlphaFoldDB" id="A0A5B9P809"/>
<dbReference type="KEGG" id="mff:MFFC18_23340"/>
<evidence type="ECO:0000256" key="10">
    <source>
        <dbReference type="PROSITE-ProRule" id="PRU00169"/>
    </source>
</evidence>
<dbReference type="OrthoDB" id="7476585at2"/>
<dbReference type="SUPFAM" id="SSF52540">
    <property type="entry name" value="P-loop containing nucleoside triphosphate hydrolases"/>
    <property type="match status" value="1"/>
</dbReference>
<keyword evidence="10" id="KW-0597">Phosphoprotein</keyword>
<dbReference type="InterPro" id="IPR009057">
    <property type="entry name" value="Homeodomain-like_sf"/>
</dbReference>
<dbReference type="Pfam" id="PF25601">
    <property type="entry name" value="AAA_lid_14"/>
    <property type="match status" value="1"/>
</dbReference>
<evidence type="ECO:0000259" key="11">
    <source>
        <dbReference type="PROSITE" id="PS50045"/>
    </source>
</evidence>
<name>A0A5B9P809_9BACT</name>
<feature type="domain" description="Response regulatory" evidence="12">
    <location>
        <begin position="3"/>
        <end position="117"/>
    </location>
</feature>
<dbReference type="InterPro" id="IPR002078">
    <property type="entry name" value="Sigma_54_int"/>
</dbReference>
<evidence type="ECO:0000259" key="12">
    <source>
        <dbReference type="PROSITE" id="PS50110"/>
    </source>
</evidence>
<dbReference type="SUPFAM" id="SSF46689">
    <property type="entry name" value="Homeodomain-like"/>
    <property type="match status" value="1"/>
</dbReference>
<keyword evidence="3" id="KW-0067">ATP-binding</keyword>
<protein>
    <recommendedName>
        <fullName evidence="1">DNA-binding transcriptional regulator NtrC</fullName>
    </recommendedName>
    <alternativeName>
        <fullName evidence="8">Nitrogen regulation protein NR(I)</fullName>
    </alternativeName>
    <alternativeName>
        <fullName evidence="9">Nitrogen regulator I</fullName>
    </alternativeName>
</protein>
<organism evidence="13 14">
    <name type="scientific">Mariniblastus fucicola</name>
    <dbReference type="NCBI Taxonomy" id="980251"/>
    <lineage>
        <taxon>Bacteria</taxon>
        <taxon>Pseudomonadati</taxon>
        <taxon>Planctomycetota</taxon>
        <taxon>Planctomycetia</taxon>
        <taxon>Pirellulales</taxon>
        <taxon>Pirellulaceae</taxon>
        <taxon>Mariniblastus</taxon>
    </lineage>
</organism>
<evidence type="ECO:0000313" key="13">
    <source>
        <dbReference type="EMBL" id="QEG22454.1"/>
    </source>
</evidence>
<keyword evidence="2" id="KW-0547">Nucleotide-binding</keyword>
<dbReference type="PANTHER" id="PTHR32071">
    <property type="entry name" value="TRANSCRIPTIONAL REGULATORY PROTEIN"/>
    <property type="match status" value="1"/>
</dbReference>
<dbReference type="SUPFAM" id="SSF52172">
    <property type="entry name" value="CheY-like"/>
    <property type="match status" value="1"/>
</dbReference>
<evidence type="ECO:0000256" key="3">
    <source>
        <dbReference type="ARBA" id="ARBA00022840"/>
    </source>
</evidence>
<dbReference type="InterPro" id="IPR027417">
    <property type="entry name" value="P-loop_NTPase"/>
</dbReference>
<dbReference type="GO" id="GO:0000160">
    <property type="term" value="P:phosphorelay signal transduction system"/>
    <property type="evidence" value="ECO:0007669"/>
    <property type="project" value="UniProtKB-KW"/>
</dbReference>
<dbReference type="Pfam" id="PF00158">
    <property type="entry name" value="Sigma54_activat"/>
    <property type="match status" value="1"/>
</dbReference>
<accession>A0A5B9P809</accession>
<gene>
    <name evidence="13" type="primary">ntrC_1</name>
    <name evidence="13" type="ORF">MFFC18_23340</name>
</gene>
<dbReference type="FunFam" id="3.40.50.300:FF:000006">
    <property type="entry name" value="DNA-binding transcriptional regulator NtrC"/>
    <property type="match status" value="1"/>
</dbReference>
<dbReference type="PROSITE" id="PS00676">
    <property type="entry name" value="SIGMA54_INTERACT_2"/>
    <property type="match status" value="1"/>
</dbReference>
<evidence type="ECO:0000256" key="8">
    <source>
        <dbReference type="ARBA" id="ARBA00029881"/>
    </source>
</evidence>
<evidence type="ECO:0000256" key="2">
    <source>
        <dbReference type="ARBA" id="ARBA00022741"/>
    </source>
</evidence>
<dbReference type="STRING" id="980251.GCA_001642875_04861"/>
<reference evidence="13 14" key="1">
    <citation type="submission" date="2019-08" db="EMBL/GenBank/DDBJ databases">
        <title>Deep-cultivation of Planctomycetes and their phenomic and genomic characterization uncovers novel biology.</title>
        <authorList>
            <person name="Wiegand S."/>
            <person name="Jogler M."/>
            <person name="Boedeker C."/>
            <person name="Pinto D."/>
            <person name="Vollmers J."/>
            <person name="Rivas-Marin E."/>
            <person name="Kohn T."/>
            <person name="Peeters S.H."/>
            <person name="Heuer A."/>
            <person name="Rast P."/>
            <person name="Oberbeckmann S."/>
            <person name="Bunk B."/>
            <person name="Jeske O."/>
            <person name="Meyerdierks A."/>
            <person name="Storesund J.E."/>
            <person name="Kallscheuer N."/>
            <person name="Luecker S."/>
            <person name="Lage O.M."/>
            <person name="Pohl T."/>
            <person name="Merkel B.J."/>
            <person name="Hornburger P."/>
            <person name="Mueller R.-W."/>
            <person name="Bruemmer F."/>
            <person name="Labrenz M."/>
            <person name="Spormann A.M."/>
            <person name="Op den Camp H."/>
            <person name="Overmann J."/>
            <person name="Amann R."/>
            <person name="Jetten M.S.M."/>
            <person name="Mascher T."/>
            <person name="Medema M.H."/>
            <person name="Devos D.P."/>
            <person name="Kaster A.-K."/>
            <person name="Ovreas L."/>
            <person name="Rohde M."/>
            <person name="Galperin M.Y."/>
            <person name="Jogler C."/>
        </authorList>
    </citation>
    <scope>NUCLEOTIDE SEQUENCE [LARGE SCALE GENOMIC DNA]</scope>
    <source>
        <strain evidence="13 14">FC18</strain>
    </source>
</reference>
<evidence type="ECO:0000256" key="1">
    <source>
        <dbReference type="ARBA" id="ARBA00019059"/>
    </source>
</evidence>
<dbReference type="GO" id="GO:0006355">
    <property type="term" value="P:regulation of DNA-templated transcription"/>
    <property type="evidence" value="ECO:0007669"/>
    <property type="project" value="InterPro"/>
</dbReference>
<evidence type="ECO:0000256" key="9">
    <source>
        <dbReference type="ARBA" id="ARBA00031910"/>
    </source>
</evidence>
<dbReference type="PANTHER" id="PTHR32071:SF95">
    <property type="entry name" value="DNA-BINDING TRANSCRIPTIONAL REGULATOR NTRC"/>
    <property type="match status" value="1"/>
</dbReference>
<keyword evidence="7" id="KW-0535">Nitrogen fixation</keyword>
<feature type="domain" description="Sigma-54 factor interaction" evidence="11">
    <location>
        <begin position="143"/>
        <end position="369"/>
    </location>
</feature>